<dbReference type="Gene3D" id="3.30.70.920">
    <property type="match status" value="1"/>
</dbReference>
<evidence type="ECO:0000256" key="3">
    <source>
        <dbReference type="ARBA" id="ARBA00023159"/>
    </source>
</evidence>
<dbReference type="PROSITE" id="PS00519">
    <property type="entry name" value="HTH_ASNC_1"/>
    <property type="match status" value="1"/>
</dbReference>
<dbReference type="GO" id="GO:0006355">
    <property type="term" value="P:regulation of DNA-templated transcription"/>
    <property type="evidence" value="ECO:0007669"/>
    <property type="project" value="UniProtKB-ARBA"/>
</dbReference>
<dbReference type="Proteomes" id="UP000094147">
    <property type="component" value="Chromosome"/>
</dbReference>
<dbReference type="Pfam" id="PF13412">
    <property type="entry name" value="HTH_24"/>
    <property type="match status" value="1"/>
</dbReference>
<keyword evidence="3" id="KW-0010">Activator</keyword>
<name>A0A1B3BB22_9GAMM</name>
<dbReference type="FunFam" id="3.30.70.920:FF:000001">
    <property type="entry name" value="Transcriptional regulator, AsnC family"/>
    <property type="match status" value="1"/>
</dbReference>
<organism evidence="7 8">
    <name type="scientific">Kangiella sediminilitoris</name>
    <dbReference type="NCBI Taxonomy" id="1144748"/>
    <lineage>
        <taxon>Bacteria</taxon>
        <taxon>Pseudomonadati</taxon>
        <taxon>Pseudomonadota</taxon>
        <taxon>Gammaproteobacteria</taxon>
        <taxon>Kangiellales</taxon>
        <taxon>Kangiellaceae</taxon>
        <taxon>Kangiella</taxon>
    </lineage>
</organism>
<accession>A0A1B3BB22</accession>
<evidence type="ECO:0000256" key="4">
    <source>
        <dbReference type="ARBA" id="ARBA00023163"/>
    </source>
</evidence>
<keyword evidence="8" id="KW-1185">Reference proteome</keyword>
<dbReference type="Gene3D" id="1.10.10.10">
    <property type="entry name" value="Winged helix-like DNA-binding domain superfamily/Winged helix DNA-binding domain"/>
    <property type="match status" value="1"/>
</dbReference>
<evidence type="ECO:0000256" key="5">
    <source>
        <dbReference type="ARBA" id="ARBA00039227"/>
    </source>
</evidence>
<dbReference type="PATRIC" id="fig|1144748.3.peg.1257"/>
<reference evidence="8" key="1">
    <citation type="submission" date="2015-08" db="EMBL/GenBank/DDBJ databases">
        <authorList>
            <person name="Kim K.M."/>
        </authorList>
    </citation>
    <scope>NUCLEOTIDE SEQUENCE [LARGE SCALE GENOMIC DNA]</scope>
    <source>
        <strain evidence="8">KCTC 23892</strain>
    </source>
</reference>
<evidence type="ECO:0000313" key="8">
    <source>
        <dbReference type="Proteomes" id="UP000094147"/>
    </source>
</evidence>
<gene>
    <name evidence="7" type="ORF">KS2013_1246</name>
</gene>
<dbReference type="Pfam" id="PF01037">
    <property type="entry name" value="AsnC_trans_reg"/>
    <property type="match status" value="1"/>
</dbReference>
<feature type="domain" description="HTH asnC-type" evidence="6">
    <location>
        <begin position="1"/>
        <end position="62"/>
    </location>
</feature>
<evidence type="ECO:0000259" key="6">
    <source>
        <dbReference type="PROSITE" id="PS50956"/>
    </source>
</evidence>
<dbReference type="SUPFAM" id="SSF54909">
    <property type="entry name" value="Dimeric alpha+beta barrel"/>
    <property type="match status" value="1"/>
</dbReference>
<keyword evidence="4" id="KW-0804">Transcription</keyword>
<dbReference type="GO" id="GO:0043565">
    <property type="term" value="F:sequence-specific DNA binding"/>
    <property type="evidence" value="ECO:0007669"/>
    <property type="project" value="InterPro"/>
</dbReference>
<dbReference type="PROSITE" id="PS50956">
    <property type="entry name" value="HTH_ASNC_2"/>
    <property type="match status" value="1"/>
</dbReference>
<dbReference type="InterPro" id="IPR011991">
    <property type="entry name" value="ArsR-like_HTH"/>
</dbReference>
<dbReference type="SMART" id="SM00344">
    <property type="entry name" value="HTH_ASNC"/>
    <property type="match status" value="1"/>
</dbReference>
<sequence length="157" mass="17696">MDRIDRRILRELQSNGRISNVELAKVVGLSATPCLERVRRLENDGFIEGYLAKLNPKKLSASLLVFIEIRLLHTSPNVFTEFNQAVATIQEILECHLVSGEFDYLLKARVGDMQEYRKLLGDTLLTLPGVSASRSYMVMEEVKETSILPVSDKQGTD</sequence>
<dbReference type="InterPro" id="IPR011008">
    <property type="entry name" value="Dimeric_a/b-barrel"/>
</dbReference>
<protein>
    <recommendedName>
        <fullName evidence="5">Leucine-responsive regulatory protein</fullName>
    </recommendedName>
</protein>
<dbReference type="InterPro" id="IPR019885">
    <property type="entry name" value="Tscrpt_reg_HTH_AsnC-type_CS"/>
</dbReference>
<dbReference type="NCBIfam" id="NF008370">
    <property type="entry name" value="PRK11169.1"/>
    <property type="match status" value="1"/>
</dbReference>
<dbReference type="FunFam" id="1.10.10.10:FF:000186">
    <property type="entry name" value="AsnC family transcriptional regulator"/>
    <property type="match status" value="1"/>
</dbReference>
<dbReference type="PANTHER" id="PTHR30154:SF0">
    <property type="entry name" value="LEUCINE-RESPONSIVE REGULATORY PROTEIN"/>
    <property type="match status" value="1"/>
</dbReference>
<keyword evidence="2" id="KW-0238">DNA-binding</keyword>
<dbReference type="PANTHER" id="PTHR30154">
    <property type="entry name" value="LEUCINE-RESPONSIVE REGULATORY PROTEIN"/>
    <property type="match status" value="1"/>
</dbReference>
<dbReference type="GO" id="GO:0005829">
    <property type="term" value="C:cytosol"/>
    <property type="evidence" value="ECO:0007669"/>
    <property type="project" value="TreeGrafter"/>
</dbReference>
<dbReference type="InterPro" id="IPR019888">
    <property type="entry name" value="Tscrpt_reg_AsnC-like"/>
</dbReference>
<evidence type="ECO:0000256" key="1">
    <source>
        <dbReference type="ARBA" id="ARBA00023015"/>
    </source>
</evidence>
<dbReference type="EMBL" id="CP012418">
    <property type="protein sequence ID" value="AOE49964.1"/>
    <property type="molecule type" value="Genomic_DNA"/>
</dbReference>
<dbReference type="InterPro" id="IPR019887">
    <property type="entry name" value="Tscrpt_reg_AsnC/Lrp_C"/>
</dbReference>
<dbReference type="InterPro" id="IPR036390">
    <property type="entry name" value="WH_DNA-bd_sf"/>
</dbReference>
<proteinExistence type="predicted"/>
<keyword evidence="1" id="KW-0805">Transcription regulation</keyword>
<dbReference type="PRINTS" id="PR00033">
    <property type="entry name" value="HTHASNC"/>
</dbReference>
<evidence type="ECO:0000256" key="2">
    <source>
        <dbReference type="ARBA" id="ARBA00023125"/>
    </source>
</evidence>
<dbReference type="GO" id="GO:0043200">
    <property type="term" value="P:response to amino acid"/>
    <property type="evidence" value="ECO:0007669"/>
    <property type="project" value="TreeGrafter"/>
</dbReference>
<dbReference type="AlphaFoldDB" id="A0A1B3BB22"/>
<dbReference type="STRING" id="1144748.KS2013_1246"/>
<dbReference type="CDD" id="cd00090">
    <property type="entry name" value="HTH_ARSR"/>
    <property type="match status" value="1"/>
</dbReference>
<dbReference type="InterPro" id="IPR036388">
    <property type="entry name" value="WH-like_DNA-bd_sf"/>
</dbReference>
<dbReference type="KEGG" id="ksd:KS2013_1246"/>
<dbReference type="SUPFAM" id="SSF46785">
    <property type="entry name" value="Winged helix' DNA-binding domain"/>
    <property type="match status" value="1"/>
</dbReference>
<dbReference type="InterPro" id="IPR000485">
    <property type="entry name" value="AsnC-type_HTH_dom"/>
</dbReference>
<evidence type="ECO:0000313" key="7">
    <source>
        <dbReference type="EMBL" id="AOE49964.1"/>
    </source>
</evidence>